<dbReference type="Proteomes" id="UP001243009">
    <property type="component" value="Unassembled WGS sequence"/>
</dbReference>
<feature type="domain" description="AB hydrolase-1" evidence="3">
    <location>
        <begin position="65"/>
        <end position="325"/>
    </location>
</feature>
<dbReference type="InterPro" id="IPR029058">
    <property type="entry name" value="AB_hydrolase_fold"/>
</dbReference>
<evidence type="ECO:0000259" key="3">
    <source>
        <dbReference type="Pfam" id="PF00561"/>
    </source>
</evidence>
<proteinExistence type="predicted"/>
<name>A0ABT9DU59_9PROT</name>
<evidence type="ECO:0000313" key="4">
    <source>
        <dbReference type="EMBL" id="MDO9707440.1"/>
    </source>
</evidence>
<keyword evidence="2" id="KW-0732">Signal</keyword>
<feature type="signal peptide" evidence="2">
    <location>
        <begin position="1"/>
        <end position="25"/>
    </location>
</feature>
<dbReference type="PRINTS" id="PR00111">
    <property type="entry name" value="ABHYDROLASE"/>
</dbReference>
<comment type="caution">
    <text evidence="4">The sequence shown here is derived from an EMBL/GenBank/DDBJ whole genome shotgun (WGS) entry which is preliminary data.</text>
</comment>
<dbReference type="PIRSF" id="PIRSF000443">
    <property type="entry name" value="Homoser_Ac_trans"/>
    <property type="match status" value="1"/>
</dbReference>
<dbReference type="Pfam" id="PF00561">
    <property type="entry name" value="Abhydrolase_1"/>
    <property type="match status" value="1"/>
</dbReference>
<feature type="chain" id="PRO_5047335532" evidence="2">
    <location>
        <begin position="26"/>
        <end position="353"/>
    </location>
</feature>
<dbReference type="PANTHER" id="PTHR32268:SF11">
    <property type="entry name" value="HOMOSERINE O-ACETYLTRANSFERASE"/>
    <property type="match status" value="1"/>
</dbReference>
<organism evidence="4 5">
    <name type="scientific">Paracraurococcus lichenis</name>
    <dbReference type="NCBI Taxonomy" id="3064888"/>
    <lineage>
        <taxon>Bacteria</taxon>
        <taxon>Pseudomonadati</taxon>
        <taxon>Pseudomonadota</taxon>
        <taxon>Alphaproteobacteria</taxon>
        <taxon>Acetobacterales</taxon>
        <taxon>Roseomonadaceae</taxon>
        <taxon>Paracraurococcus</taxon>
    </lineage>
</organism>
<dbReference type="PANTHER" id="PTHR32268">
    <property type="entry name" value="HOMOSERINE O-ACETYLTRANSFERASE"/>
    <property type="match status" value="1"/>
</dbReference>
<dbReference type="SUPFAM" id="SSF53474">
    <property type="entry name" value="alpha/beta-Hydrolases"/>
    <property type="match status" value="1"/>
</dbReference>
<gene>
    <name evidence="4" type="ORF">Q7A36_03720</name>
</gene>
<dbReference type="InterPro" id="IPR008220">
    <property type="entry name" value="HAT_MetX-like"/>
</dbReference>
<keyword evidence="1" id="KW-0808">Transferase</keyword>
<protein>
    <submittedName>
        <fullName evidence="4">Alpha/beta fold hydrolase</fullName>
    </submittedName>
</protein>
<dbReference type="GO" id="GO:0016787">
    <property type="term" value="F:hydrolase activity"/>
    <property type="evidence" value="ECO:0007669"/>
    <property type="project" value="UniProtKB-KW"/>
</dbReference>
<evidence type="ECO:0000313" key="5">
    <source>
        <dbReference type="Proteomes" id="UP001243009"/>
    </source>
</evidence>
<dbReference type="NCBIfam" id="NF005071">
    <property type="entry name" value="PRK06489.1"/>
    <property type="match status" value="1"/>
</dbReference>
<keyword evidence="4" id="KW-0378">Hydrolase</keyword>
<reference evidence="4 5" key="1">
    <citation type="submission" date="2023-08" db="EMBL/GenBank/DDBJ databases">
        <title>The draft genome sequence of Paracraurococcus sp. LOR1-02.</title>
        <authorList>
            <person name="Kingkaew E."/>
            <person name="Tanasupawat S."/>
        </authorList>
    </citation>
    <scope>NUCLEOTIDE SEQUENCE [LARGE SCALE GENOMIC DNA]</scope>
    <source>
        <strain evidence="4 5">LOR1-02</strain>
    </source>
</reference>
<evidence type="ECO:0000256" key="2">
    <source>
        <dbReference type="SAM" id="SignalP"/>
    </source>
</evidence>
<dbReference type="EMBL" id="JAUTWS010000003">
    <property type="protein sequence ID" value="MDO9707440.1"/>
    <property type="molecule type" value="Genomic_DNA"/>
</dbReference>
<dbReference type="InterPro" id="IPR000073">
    <property type="entry name" value="AB_hydrolase_1"/>
</dbReference>
<dbReference type="Gene3D" id="3.40.50.1820">
    <property type="entry name" value="alpha/beta hydrolase"/>
    <property type="match status" value="1"/>
</dbReference>
<accession>A0ABT9DU59</accession>
<keyword evidence="5" id="KW-1185">Reference proteome</keyword>
<sequence>MTAPGLLRRALLLLGLAVVAAPALAADYPAPREGSWTARDFRFRTGETLPELRLGYVTIGEPTGKPVLVLHGTGGSARGLLTPAFAGELFGPGQPLDATRYYVIIPDALGAGRSAKPSDGLGAGFPRYTYADMVQAQHRLVTEGLGLRHLHLVLGNSMGGMHAWLWAVTWPEMMDAVVPMAAQPTEMASRNWMLRRLLVETIRRDPAYADGHYTQQPPSLRIASVFYATATSGGTLATQAAAPTREAADRLVDQRLAANAPADANDFIWQWDSSRDYNPAPLLERIRARVLAINAADDERNPPETGLMQAAMARIPNSRLLLIPASEQTQGHGTTGYARVWAEALRGFLREME</sequence>
<evidence type="ECO:0000256" key="1">
    <source>
        <dbReference type="ARBA" id="ARBA00022679"/>
    </source>
</evidence>
<dbReference type="RefSeq" id="WP_305102311.1">
    <property type="nucleotide sequence ID" value="NZ_JAUTWS010000003.1"/>
</dbReference>